<dbReference type="PROSITE" id="PS00041">
    <property type="entry name" value="HTH_ARAC_FAMILY_1"/>
    <property type="match status" value="1"/>
</dbReference>
<dbReference type="OrthoDB" id="9803764at2"/>
<dbReference type="InterPro" id="IPR018062">
    <property type="entry name" value="HTH_AraC-typ_CS"/>
</dbReference>
<proteinExistence type="predicted"/>
<keyword evidence="7" id="KW-1185">Reference proteome</keyword>
<dbReference type="AlphaFoldDB" id="A0A432WR82"/>
<dbReference type="GO" id="GO:0043565">
    <property type="term" value="F:sequence-specific DNA binding"/>
    <property type="evidence" value="ECO:0007669"/>
    <property type="project" value="InterPro"/>
</dbReference>
<organism evidence="6 7">
    <name type="scientific">Aliidiomarina sanyensis</name>
    <dbReference type="NCBI Taxonomy" id="1249555"/>
    <lineage>
        <taxon>Bacteria</taxon>
        <taxon>Pseudomonadati</taxon>
        <taxon>Pseudomonadota</taxon>
        <taxon>Gammaproteobacteria</taxon>
        <taxon>Alteromonadales</taxon>
        <taxon>Idiomarinaceae</taxon>
        <taxon>Aliidiomarina</taxon>
    </lineage>
</organism>
<dbReference type="InterPro" id="IPR009057">
    <property type="entry name" value="Homeodomain-like_sf"/>
</dbReference>
<dbReference type="Gene3D" id="1.10.10.60">
    <property type="entry name" value="Homeodomain-like"/>
    <property type="match status" value="2"/>
</dbReference>
<dbReference type="SUPFAM" id="SSF46689">
    <property type="entry name" value="Homeodomain-like"/>
    <property type="match status" value="2"/>
</dbReference>
<dbReference type="InterPro" id="IPR020449">
    <property type="entry name" value="Tscrpt_reg_AraC-type_HTH"/>
</dbReference>
<gene>
    <name evidence="6" type="ORF">CWE11_00240</name>
</gene>
<evidence type="ECO:0000259" key="5">
    <source>
        <dbReference type="PROSITE" id="PS01124"/>
    </source>
</evidence>
<keyword evidence="3" id="KW-0010">Activator</keyword>
<dbReference type="Gene3D" id="2.60.120.280">
    <property type="entry name" value="Regulatory protein AraC"/>
    <property type="match status" value="1"/>
</dbReference>
<dbReference type="PROSITE" id="PS01124">
    <property type="entry name" value="HTH_ARAC_FAMILY_2"/>
    <property type="match status" value="1"/>
</dbReference>
<evidence type="ECO:0000256" key="2">
    <source>
        <dbReference type="ARBA" id="ARBA00023125"/>
    </source>
</evidence>
<reference evidence="6 7" key="1">
    <citation type="journal article" date="2011" name="Front. Microbiol.">
        <title>Genomic signatures of strain selection and enhancement in Bacillus atrophaeus var. globigii, a historical biowarfare simulant.</title>
        <authorList>
            <person name="Gibbons H.S."/>
            <person name="Broomall S.M."/>
            <person name="McNew L.A."/>
            <person name="Daligault H."/>
            <person name="Chapman C."/>
            <person name="Bruce D."/>
            <person name="Karavis M."/>
            <person name="Krepps M."/>
            <person name="McGregor P.A."/>
            <person name="Hong C."/>
            <person name="Park K.H."/>
            <person name="Akmal A."/>
            <person name="Feldman A."/>
            <person name="Lin J.S."/>
            <person name="Chang W.E."/>
            <person name="Higgs B.W."/>
            <person name="Demirev P."/>
            <person name="Lindquist J."/>
            <person name="Liem A."/>
            <person name="Fochler E."/>
            <person name="Read T.D."/>
            <person name="Tapia R."/>
            <person name="Johnson S."/>
            <person name="Bishop-Lilly K.A."/>
            <person name="Detter C."/>
            <person name="Han C."/>
            <person name="Sozhamannan S."/>
            <person name="Rosenzweig C.N."/>
            <person name="Skowronski E.W."/>
        </authorList>
    </citation>
    <scope>NUCLEOTIDE SEQUENCE [LARGE SCALE GENOMIC DNA]</scope>
    <source>
        <strain evidence="6 7">GYP-17</strain>
    </source>
</reference>
<name>A0A432WR82_9GAMM</name>
<feature type="domain" description="HTH araC/xylS-type" evidence="5">
    <location>
        <begin position="194"/>
        <end position="292"/>
    </location>
</feature>
<comment type="caution">
    <text evidence="6">The sequence shown here is derived from an EMBL/GenBank/DDBJ whole genome shotgun (WGS) entry which is preliminary data.</text>
</comment>
<dbReference type="Pfam" id="PF02311">
    <property type="entry name" value="AraC_binding"/>
    <property type="match status" value="1"/>
</dbReference>
<dbReference type="PRINTS" id="PR00032">
    <property type="entry name" value="HTHARAC"/>
</dbReference>
<sequence length="308" mass="36071">MSQPSDWPLPAGSSRLLLPHNITRQLAQHPLSSQLYPVAYGHYLEARDHRVRRSTHTDHLLIFCHAGRGFYRTEQHRGTITAGEVLFLPKGVAHSYHSDPEQPWSIYWTHFAGEHSQQFMDYIGIQRHTGRPPVLTLRRWQALLPDVTELLNLQHQRLTFERAMLAAALLRKLLAQLPLLVRDPDKLESGFNLTALDRFMRDNSHRQLELDDFAAFTGLSRYYFSKRFRELTGLPPIRYFNEMKMQAARKMLEETEQSVRQIALSFGFDDPYYFSRLFKKVIGMAPQRYREAAEDRQDSHEERTHDGR</sequence>
<dbReference type="RefSeq" id="WP_126775595.1">
    <property type="nucleotide sequence ID" value="NZ_PIPM01000001.1"/>
</dbReference>
<dbReference type="InterPro" id="IPR003313">
    <property type="entry name" value="AraC-bd"/>
</dbReference>
<dbReference type="SMART" id="SM00342">
    <property type="entry name" value="HTH_ARAC"/>
    <property type="match status" value="1"/>
</dbReference>
<protein>
    <submittedName>
        <fullName evidence="6">AraC family transcriptional regulator</fullName>
    </submittedName>
</protein>
<dbReference type="SUPFAM" id="SSF51215">
    <property type="entry name" value="Regulatory protein AraC"/>
    <property type="match status" value="1"/>
</dbReference>
<dbReference type="GO" id="GO:0003700">
    <property type="term" value="F:DNA-binding transcription factor activity"/>
    <property type="evidence" value="ECO:0007669"/>
    <property type="project" value="InterPro"/>
</dbReference>
<accession>A0A432WR82</accession>
<dbReference type="EMBL" id="PIPM01000001">
    <property type="protein sequence ID" value="RUO36284.1"/>
    <property type="molecule type" value="Genomic_DNA"/>
</dbReference>
<dbReference type="InterPro" id="IPR018060">
    <property type="entry name" value="HTH_AraC"/>
</dbReference>
<dbReference type="InterPro" id="IPR037923">
    <property type="entry name" value="HTH-like"/>
</dbReference>
<dbReference type="PANTHER" id="PTHR43280">
    <property type="entry name" value="ARAC-FAMILY TRANSCRIPTIONAL REGULATOR"/>
    <property type="match status" value="1"/>
</dbReference>
<dbReference type="Proteomes" id="UP000288405">
    <property type="component" value="Unassembled WGS sequence"/>
</dbReference>
<dbReference type="CDD" id="cd06986">
    <property type="entry name" value="cupin_MmsR-like_N"/>
    <property type="match status" value="1"/>
</dbReference>
<keyword evidence="4" id="KW-0804">Transcription</keyword>
<evidence type="ECO:0000256" key="3">
    <source>
        <dbReference type="ARBA" id="ARBA00023159"/>
    </source>
</evidence>
<keyword evidence="1" id="KW-0805">Transcription regulation</keyword>
<keyword evidence="2" id="KW-0238">DNA-binding</keyword>
<evidence type="ECO:0000256" key="4">
    <source>
        <dbReference type="ARBA" id="ARBA00023163"/>
    </source>
</evidence>
<evidence type="ECO:0000256" key="1">
    <source>
        <dbReference type="ARBA" id="ARBA00023015"/>
    </source>
</evidence>
<dbReference type="Pfam" id="PF12833">
    <property type="entry name" value="HTH_18"/>
    <property type="match status" value="1"/>
</dbReference>
<evidence type="ECO:0000313" key="6">
    <source>
        <dbReference type="EMBL" id="RUO36284.1"/>
    </source>
</evidence>
<dbReference type="PANTHER" id="PTHR43280:SF30">
    <property type="entry name" value="MMSAB OPERON REGULATORY PROTEIN"/>
    <property type="match status" value="1"/>
</dbReference>
<evidence type="ECO:0000313" key="7">
    <source>
        <dbReference type="Proteomes" id="UP000288405"/>
    </source>
</evidence>